<dbReference type="EMBL" id="KN829156">
    <property type="protein sequence ID" value="KIK74112.1"/>
    <property type="molecule type" value="Genomic_DNA"/>
</dbReference>
<dbReference type="Proteomes" id="UP000054538">
    <property type="component" value="Unassembled WGS sequence"/>
</dbReference>
<reference evidence="2 3" key="1">
    <citation type="submission" date="2014-04" db="EMBL/GenBank/DDBJ databases">
        <authorList>
            <consortium name="DOE Joint Genome Institute"/>
            <person name="Kuo A."/>
            <person name="Kohler A."/>
            <person name="Jargeat P."/>
            <person name="Nagy L.G."/>
            <person name="Floudas D."/>
            <person name="Copeland A."/>
            <person name="Barry K.W."/>
            <person name="Cichocki N."/>
            <person name="Veneault-Fourrey C."/>
            <person name="LaButti K."/>
            <person name="Lindquist E.A."/>
            <person name="Lipzen A."/>
            <person name="Lundell T."/>
            <person name="Morin E."/>
            <person name="Murat C."/>
            <person name="Sun H."/>
            <person name="Tunlid A."/>
            <person name="Henrissat B."/>
            <person name="Grigoriev I.V."/>
            <person name="Hibbett D.S."/>
            <person name="Martin F."/>
            <person name="Nordberg H.P."/>
            <person name="Cantor M.N."/>
            <person name="Hua S.X."/>
        </authorList>
    </citation>
    <scope>NUCLEOTIDE SEQUENCE [LARGE SCALE GENOMIC DNA]</scope>
    <source>
        <strain evidence="2 3">Ve08.2h10</strain>
    </source>
</reference>
<feature type="region of interest" description="Disordered" evidence="1">
    <location>
        <begin position="1"/>
        <end position="68"/>
    </location>
</feature>
<gene>
    <name evidence="2" type="ORF">PAXRUDRAFT_20201</name>
</gene>
<reference evidence="3" key="2">
    <citation type="submission" date="2015-01" db="EMBL/GenBank/DDBJ databases">
        <title>Evolutionary Origins and Diversification of the Mycorrhizal Mutualists.</title>
        <authorList>
            <consortium name="DOE Joint Genome Institute"/>
            <consortium name="Mycorrhizal Genomics Consortium"/>
            <person name="Kohler A."/>
            <person name="Kuo A."/>
            <person name="Nagy L.G."/>
            <person name="Floudas D."/>
            <person name="Copeland A."/>
            <person name="Barry K.W."/>
            <person name="Cichocki N."/>
            <person name="Veneault-Fourrey C."/>
            <person name="LaButti K."/>
            <person name="Lindquist E.A."/>
            <person name="Lipzen A."/>
            <person name="Lundell T."/>
            <person name="Morin E."/>
            <person name="Murat C."/>
            <person name="Riley R."/>
            <person name="Ohm R."/>
            <person name="Sun H."/>
            <person name="Tunlid A."/>
            <person name="Henrissat B."/>
            <person name="Grigoriev I.V."/>
            <person name="Hibbett D.S."/>
            <person name="Martin F."/>
        </authorList>
    </citation>
    <scope>NUCLEOTIDE SEQUENCE [LARGE SCALE GENOMIC DNA]</scope>
    <source>
        <strain evidence="3">Ve08.2h10</strain>
    </source>
</reference>
<feature type="compositionally biased region" description="Pro residues" evidence="1">
    <location>
        <begin position="13"/>
        <end position="61"/>
    </location>
</feature>
<evidence type="ECO:0000313" key="2">
    <source>
        <dbReference type="EMBL" id="KIK74112.1"/>
    </source>
</evidence>
<evidence type="ECO:0000256" key="1">
    <source>
        <dbReference type="SAM" id="MobiDB-lite"/>
    </source>
</evidence>
<proteinExistence type="predicted"/>
<dbReference type="InParanoid" id="A0A0D0BRJ2"/>
<dbReference type="OrthoDB" id="2669721at2759"/>
<dbReference type="HOGENOM" id="CLU_007337_4_2_1"/>
<keyword evidence="3" id="KW-1185">Reference proteome</keyword>
<feature type="compositionally biased region" description="Polar residues" evidence="1">
    <location>
        <begin position="1"/>
        <end position="12"/>
    </location>
</feature>
<evidence type="ECO:0000313" key="3">
    <source>
        <dbReference type="Proteomes" id="UP000054538"/>
    </source>
</evidence>
<name>A0A0D0BRJ2_9AGAM</name>
<accession>A0A0D0BRJ2</accession>
<protein>
    <submittedName>
        <fullName evidence="2">Uncharacterized protein</fullName>
    </submittedName>
</protein>
<organism evidence="2 3">
    <name type="scientific">Paxillus rubicundulus Ve08.2h10</name>
    <dbReference type="NCBI Taxonomy" id="930991"/>
    <lineage>
        <taxon>Eukaryota</taxon>
        <taxon>Fungi</taxon>
        <taxon>Dikarya</taxon>
        <taxon>Basidiomycota</taxon>
        <taxon>Agaricomycotina</taxon>
        <taxon>Agaricomycetes</taxon>
        <taxon>Agaricomycetidae</taxon>
        <taxon>Boletales</taxon>
        <taxon>Paxilineae</taxon>
        <taxon>Paxillaceae</taxon>
        <taxon>Paxillus</taxon>
    </lineage>
</organism>
<dbReference type="AlphaFoldDB" id="A0A0D0BRJ2"/>
<sequence>MVTCSHSNQPHQDSPPPLDSPPPSPPCSPAPLGPPQSPPPLSPPSPPPSPAPLGPPQPPPANNNIYERRPRPDVDIEALDPRNASTTDPVAKISDEALDRLHNPPNVPLVIDNPGVHHSISTYLALEHSSQVAYKAICRSSKHNLGVALGAEDILTFHNVEKLIRIHTGIKPLLHDMCPNTCHTFTGPFSILDECYICQTSRWNEQKLQGSNGCVKVPAQQFTTIPVGSQLQACNCSPDSAHNMRYLWERTQTLLDEIQRSRSISVVDDIIMGWDYLGVVLDGDIREHDIVLKLSLDGAQLYDSKESDSLQHEGLPMWDPLTDSCYISHLYLLFTTADGPGLVYWDGMTPQRPPSSYYPALLCPRDHTVAGLDHNGINTFKLPQGGSVEYADNLKKIVSIRNQTQWDRMKTETGLTKPPLILGLDPTHSLGVPLCMMTDIMHLAGNLSDLLISLWCGTMDVGPSNDRASWDWAVLQSNEAWTAHSKDVEHAGSHLPGSYDCKPCNIAGKLNTQYKTWEFQLYTFGIAPILLYGILPSKYWTNH</sequence>